<evidence type="ECO:0000313" key="4">
    <source>
        <dbReference type="EMBL" id="KAF2772643.1"/>
    </source>
</evidence>
<feature type="signal peptide" evidence="3">
    <location>
        <begin position="1"/>
        <end position="20"/>
    </location>
</feature>
<organism evidence="4 5">
    <name type="scientific">Teratosphaeria nubilosa</name>
    <dbReference type="NCBI Taxonomy" id="161662"/>
    <lineage>
        <taxon>Eukaryota</taxon>
        <taxon>Fungi</taxon>
        <taxon>Dikarya</taxon>
        <taxon>Ascomycota</taxon>
        <taxon>Pezizomycotina</taxon>
        <taxon>Dothideomycetes</taxon>
        <taxon>Dothideomycetidae</taxon>
        <taxon>Mycosphaerellales</taxon>
        <taxon>Teratosphaeriaceae</taxon>
        <taxon>Teratosphaeria</taxon>
    </lineage>
</organism>
<keyword evidence="5" id="KW-1185">Reference proteome</keyword>
<keyword evidence="2" id="KW-0472">Membrane</keyword>
<dbReference type="AlphaFoldDB" id="A0A6G1LI56"/>
<dbReference type="InterPro" id="IPR013901">
    <property type="entry name" value="Anthrone_oxy"/>
</dbReference>
<name>A0A6G1LI56_9PEZI</name>
<evidence type="ECO:0000313" key="5">
    <source>
        <dbReference type="Proteomes" id="UP000799436"/>
    </source>
</evidence>
<feature type="non-terminal residue" evidence="4">
    <location>
        <position position="211"/>
    </location>
</feature>
<protein>
    <recommendedName>
        <fullName evidence="6">DUF1772-domain-containing protein</fullName>
    </recommendedName>
</protein>
<keyword evidence="2" id="KW-1133">Transmembrane helix</keyword>
<evidence type="ECO:0000256" key="3">
    <source>
        <dbReference type="SAM" id="SignalP"/>
    </source>
</evidence>
<feature type="region of interest" description="Disordered" evidence="1">
    <location>
        <begin position="33"/>
        <end position="56"/>
    </location>
</feature>
<evidence type="ECO:0000256" key="1">
    <source>
        <dbReference type="SAM" id="MobiDB-lite"/>
    </source>
</evidence>
<feature type="compositionally biased region" description="Polar residues" evidence="1">
    <location>
        <begin position="38"/>
        <end position="48"/>
    </location>
</feature>
<feature type="transmembrane region" description="Helical" evidence="2">
    <location>
        <begin position="128"/>
        <end position="148"/>
    </location>
</feature>
<accession>A0A6G1LI56</accession>
<dbReference type="EMBL" id="ML995814">
    <property type="protein sequence ID" value="KAF2772643.1"/>
    <property type="molecule type" value="Genomic_DNA"/>
</dbReference>
<feature type="non-terminal residue" evidence="4">
    <location>
        <position position="1"/>
    </location>
</feature>
<dbReference type="Proteomes" id="UP000799436">
    <property type="component" value="Unassembled WGS sequence"/>
</dbReference>
<gene>
    <name evidence="4" type="ORF">EJ03DRAFT_251718</name>
</gene>
<proteinExistence type="predicted"/>
<dbReference type="OrthoDB" id="3644822at2759"/>
<feature type="chain" id="PRO_5026352072" description="DUF1772-domain-containing protein" evidence="3">
    <location>
        <begin position="21"/>
        <end position="211"/>
    </location>
</feature>
<keyword evidence="2" id="KW-0812">Transmembrane</keyword>
<dbReference type="Pfam" id="PF08592">
    <property type="entry name" value="Anthrone_oxy"/>
    <property type="match status" value="1"/>
</dbReference>
<keyword evidence="3" id="KW-0732">Signal</keyword>
<evidence type="ECO:0008006" key="6">
    <source>
        <dbReference type="Google" id="ProtNLM"/>
    </source>
</evidence>
<sequence>LKALTLSSTLFLAGSMTTTSTQHLPPLILATRQRETRSAPQHSGRLTPQPTPTHEPRLDLLLTPSTILQVKPDSTTTTTNGYKLASKQFTLMSRTAFATQVPLEILALLASTYLSHRSRALGLPSWKAWAVVAGLVASVFPLTGIWMVPLDHKIARLAGVEEAVEPYEDALPDREEERGNAEAFLRAWGGWNAVRSLVMIGAGGVGVWSVV</sequence>
<reference evidence="4" key="1">
    <citation type="journal article" date="2020" name="Stud. Mycol.">
        <title>101 Dothideomycetes genomes: a test case for predicting lifestyles and emergence of pathogens.</title>
        <authorList>
            <person name="Haridas S."/>
            <person name="Albert R."/>
            <person name="Binder M."/>
            <person name="Bloem J."/>
            <person name="Labutti K."/>
            <person name="Salamov A."/>
            <person name="Andreopoulos B."/>
            <person name="Baker S."/>
            <person name="Barry K."/>
            <person name="Bills G."/>
            <person name="Bluhm B."/>
            <person name="Cannon C."/>
            <person name="Castanera R."/>
            <person name="Culley D."/>
            <person name="Daum C."/>
            <person name="Ezra D."/>
            <person name="Gonzalez J."/>
            <person name="Henrissat B."/>
            <person name="Kuo A."/>
            <person name="Liang C."/>
            <person name="Lipzen A."/>
            <person name="Lutzoni F."/>
            <person name="Magnuson J."/>
            <person name="Mondo S."/>
            <person name="Nolan M."/>
            <person name="Ohm R."/>
            <person name="Pangilinan J."/>
            <person name="Park H.-J."/>
            <person name="Ramirez L."/>
            <person name="Alfaro M."/>
            <person name="Sun H."/>
            <person name="Tritt A."/>
            <person name="Yoshinaga Y."/>
            <person name="Zwiers L.-H."/>
            <person name="Turgeon B."/>
            <person name="Goodwin S."/>
            <person name="Spatafora J."/>
            <person name="Crous P."/>
            <person name="Grigoriev I."/>
        </authorList>
    </citation>
    <scope>NUCLEOTIDE SEQUENCE</scope>
    <source>
        <strain evidence="4">CBS 116005</strain>
    </source>
</reference>
<evidence type="ECO:0000256" key="2">
    <source>
        <dbReference type="SAM" id="Phobius"/>
    </source>
</evidence>